<dbReference type="PANTHER" id="PTHR35535">
    <property type="entry name" value="HEAT SHOCK PROTEIN HSLJ"/>
    <property type="match status" value="1"/>
</dbReference>
<dbReference type="Proteomes" id="UP000562984">
    <property type="component" value="Unassembled WGS sequence"/>
</dbReference>
<feature type="compositionally biased region" description="Low complexity" evidence="1">
    <location>
        <begin position="210"/>
        <end position="227"/>
    </location>
</feature>
<dbReference type="InterPro" id="IPR038670">
    <property type="entry name" value="HslJ-like_sf"/>
</dbReference>
<reference evidence="4 5" key="1">
    <citation type="submission" date="2020-05" db="EMBL/GenBank/DDBJ databases">
        <title>Nakamurella sp. DB0629 isolated from air conditioner.</title>
        <authorList>
            <person name="Kim D.H."/>
            <person name="Kim D.-U."/>
        </authorList>
    </citation>
    <scope>NUCLEOTIDE SEQUENCE [LARGE SCALE GENOMIC DNA]</scope>
    <source>
        <strain evidence="4 5">DB0629</strain>
    </source>
</reference>
<feature type="region of interest" description="Disordered" evidence="1">
    <location>
        <begin position="30"/>
        <end position="93"/>
    </location>
</feature>
<proteinExistence type="predicted"/>
<evidence type="ECO:0000313" key="5">
    <source>
        <dbReference type="Proteomes" id="UP000562984"/>
    </source>
</evidence>
<keyword evidence="2" id="KW-0732">Signal</keyword>
<dbReference type="InterPro" id="IPR005184">
    <property type="entry name" value="DUF306_Meta_HslJ"/>
</dbReference>
<accession>A0A849AGM7</accession>
<dbReference type="PROSITE" id="PS51257">
    <property type="entry name" value="PROKAR_LIPOPROTEIN"/>
    <property type="match status" value="1"/>
</dbReference>
<gene>
    <name evidence="4" type="ORF">HKD39_09755</name>
</gene>
<name>A0A849AGM7_9ACTN</name>
<dbReference type="Pfam" id="PF03724">
    <property type="entry name" value="META"/>
    <property type="match status" value="2"/>
</dbReference>
<dbReference type="PANTHER" id="PTHR35535:SF1">
    <property type="entry name" value="HEAT SHOCK PROTEIN HSLJ"/>
    <property type="match status" value="1"/>
</dbReference>
<feature type="region of interest" description="Disordered" evidence="1">
    <location>
        <begin position="360"/>
        <end position="396"/>
    </location>
</feature>
<evidence type="ECO:0000256" key="2">
    <source>
        <dbReference type="SAM" id="SignalP"/>
    </source>
</evidence>
<keyword evidence="5" id="KW-1185">Reference proteome</keyword>
<dbReference type="AlphaFoldDB" id="A0A849AGM7"/>
<organism evidence="4 5">
    <name type="scientific">Nakamurella aerolata</name>
    <dbReference type="NCBI Taxonomy" id="1656892"/>
    <lineage>
        <taxon>Bacteria</taxon>
        <taxon>Bacillati</taxon>
        <taxon>Actinomycetota</taxon>
        <taxon>Actinomycetes</taxon>
        <taxon>Nakamurellales</taxon>
        <taxon>Nakamurellaceae</taxon>
        <taxon>Nakamurella</taxon>
    </lineage>
</organism>
<dbReference type="RefSeq" id="WP_171199664.1">
    <property type="nucleotide sequence ID" value="NZ_JABEND010000004.1"/>
</dbReference>
<feature type="region of interest" description="Disordered" evidence="1">
    <location>
        <begin position="206"/>
        <end position="238"/>
    </location>
</feature>
<feature type="domain" description="DUF306" evidence="3">
    <location>
        <begin position="252"/>
        <end position="345"/>
    </location>
</feature>
<evidence type="ECO:0000256" key="1">
    <source>
        <dbReference type="SAM" id="MobiDB-lite"/>
    </source>
</evidence>
<evidence type="ECO:0000259" key="3">
    <source>
        <dbReference type="Pfam" id="PF03724"/>
    </source>
</evidence>
<feature type="domain" description="DUF306" evidence="3">
    <location>
        <begin position="91"/>
        <end position="194"/>
    </location>
</feature>
<dbReference type="InterPro" id="IPR053147">
    <property type="entry name" value="Hsp_HslJ-like"/>
</dbReference>
<dbReference type="EMBL" id="JABEND010000004">
    <property type="protein sequence ID" value="NNG35992.1"/>
    <property type="molecule type" value="Genomic_DNA"/>
</dbReference>
<sequence>MHTPRIPLARVRVTGIAILAATTLTLTACGSSGSSGSAGGPTTSQQTTNQQSGSAQPSSQQTSSEDVSMPPASSRPSGDMLPPVSGEPTPNQLQSKSFESITIEGRDAASAPLVLDFPGGDTMGASAGCNSMGGRATFTDKTFTAGQLSSTMMACADKAIMDQEQWYADWLSKKLTWTFDNDTLVLSGAGVTVTYKIRGDVMAGPGGPGADASSAPGSGSGSTGVPAQSSGGGMIAPGEPVLAPRGVQSIVFQAVKITGRTMAGKPLKISFPSAGRMNADAGCNRLTGQVSFSADTMTISALASTEMYCTDADLREQEKWYLQWLETPLSWKLQDKKLILSGDGVTVTYRMDDVIRPAQEAPGVPTVHTLPPNTPAPPAKTSSPGHQLNPPPTTEK</sequence>
<feature type="signal peptide" evidence="2">
    <location>
        <begin position="1"/>
        <end position="28"/>
    </location>
</feature>
<feature type="compositionally biased region" description="Low complexity" evidence="1">
    <location>
        <begin position="30"/>
        <end position="64"/>
    </location>
</feature>
<evidence type="ECO:0000313" key="4">
    <source>
        <dbReference type="EMBL" id="NNG35992.1"/>
    </source>
</evidence>
<feature type="chain" id="PRO_5038622958" evidence="2">
    <location>
        <begin position="29"/>
        <end position="396"/>
    </location>
</feature>
<protein>
    <submittedName>
        <fullName evidence="4">META domain-containing protein</fullName>
    </submittedName>
</protein>
<dbReference type="Gene3D" id="2.40.128.270">
    <property type="match status" value="2"/>
</dbReference>
<comment type="caution">
    <text evidence="4">The sequence shown here is derived from an EMBL/GenBank/DDBJ whole genome shotgun (WGS) entry which is preliminary data.</text>
</comment>